<gene>
    <name evidence="2" type="ORF">B843_12410</name>
</gene>
<protein>
    <submittedName>
        <fullName evidence="2">Recombinase B</fullName>
    </submittedName>
</protein>
<evidence type="ECO:0000313" key="2">
    <source>
        <dbReference type="EMBL" id="AHI23858.1"/>
    </source>
</evidence>
<dbReference type="AlphaFoldDB" id="W5YBG7"/>
<dbReference type="eggNOG" id="COG2251">
    <property type="taxonomic scope" value="Bacteria"/>
</dbReference>
<accession>W5YBG7</accession>
<feature type="domain" description="YprB ribonuclease H-like" evidence="1">
    <location>
        <begin position="424"/>
        <end position="507"/>
    </location>
</feature>
<keyword evidence="3" id="KW-1185">Reference proteome</keyword>
<dbReference type="HOGENOM" id="CLU_027557_0_0_11"/>
<name>W5YBG7_9CORY</name>
<dbReference type="InterPro" id="IPR019993">
    <property type="entry name" value="RecB_nuclease_TM0106_put"/>
</dbReference>
<evidence type="ECO:0000259" key="1">
    <source>
        <dbReference type="Pfam" id="PF13482"/>
    </source>
</evidence>
<proteinExistence type="predicted"/>
<sequence length="519" mass="58105">METDHLISPLDLVGCRYRQVQKRRHPGIEAPESSHHRRRRLETAREVVFGLFPERPEIGDNRHFFRIDLPEVSPELSAWSREDVDKIDEAYLFTLEALAAGAHFITNPVLEGVSAGVPWYVRVDALVRRKSGAYYPVLVTNHRVARPDPRRRVKVVATSRLGLGNSGWANYKLKSHAVDSYTLALASRALDELGLGCQRGGLIGQDRQLTFLLDTDMLQQGLDRALEVPVPAEARRIKECGACRFWPVCREELEARDDISLFLPGDRSRAFREEGITTVASLVDAKVGEPSVLAAAWRDGVHFLRRREDIEVPRFDREIDLDVEAYLDQGAYLWGTYDGEQYRPFVTWEGVGGGEEAEGRNFARLWRWLAARREEAAAAGESFGVFCYAANGENHWLRFSARRFFGRVEGVPSPEVVEEFIGSGHWIDVFVHVKQNLAGTSGLGLKQVGPAAGFHWEAEDVDGEESVNIYREATGVEVGADVAAARQRLLGYNRDDCRATRAVREWLGAGAPGAPLMTL</sequence>
<evidence type="ECO:0000313" key="3">
    <source>
        <dbReference type="Proteomes" id="UP000019222"/>
    </source>
</evidence>
<dbReference type="Pfam" id="PF13482">
    <property type="entry name" value="RNase_H_2"/>
    <property type="match status" value="1"/>
</dbReference>
<dbReference type="Proteomes" id="UP000019222">
    <property type="component" value="Chromosome"/>
</dbReference>
<dbReference type="STRING" id="1224164.B843_12410"/>
<dbReference type="KEGG" id="cvt:B843_12410"/>
<dbReference type="NCBIfam" id="TIGR03491">
    <property type="entry name" value="TM0106 family RecB-like putative nuclease"/>
    <property type="match status" value="1"/>
</dbReference>
<dbReference type="PATRIC" id="fig|1224164.3.peg.2505"/>
<reference evidence="2 3" key="1">
    <citation type="submission" date="2013-02" db="EMBL/GenBank/DDBJ databases">
        <title>The complete genome sequence of Corynebacterium vitaeruminis DSM 20294.</title>
        <authorList>
            <person name="Ruckert C."/>
            <person name="Albersmeier A."/>
            <person name="Kalinowski J."/>
        </authorList>
    </citation>
    <scope>NUCLEOTIDE SEQUENCE [LARGE SCALE GENOMIC DNA]</scope>
    <source>
        <strain evidence="3">ATCC 10234</strain>
    </source>
</reference>
<organism evidence="2 3">
    <name type="scientific">Corynebacterium vitaeruminis DSM 20294</name>
    <dbReference type="NCBI Taxonomy" id="1224164"/>
    <lineage>
        <taxon>Bacteria</taxon>
        <taxon>Bacillati</taxon>
        <taxon>Actinomycetota</taxon>
        <taxon>Actinomycetes</taxon>
        <taxon>Mycobacteriales</taxon>
        <taxon>Corynebacteriaceae</taxon>
        <taxon>Corynebacterium</taxon>
    </lineage>
</organism>
<dbReference type="InterPro" id="IPR038720">
    <property type="entry name" value="YprB_RNase_H-like_dom"/>
</dbReference>
<dbReference type="EMBL" id="CP004353">
    <property type="protein sequence ID" value="AHI23858.1"/>
    <property type="molecule type" value="Genomic_DNA"/>
</dbReference>
<dbReference type="RefSeq" id="WP_025253834.1">
    <property type="nucleotide sequence ID" value="NZ_CP004353.1"/>
</dbReference>